<organism evidence="1 2">
    <name type="scientific">Phlebiopsis gigantea (strain 11061_1 CR5-6)</name>
    <name type="common">White-rot fungus</name>
    <name type="synonym">Peniophora gigantea</name>
    <dbReference type="NCBI Taxonomy" id="745531"/>
    <lineage>
        <taxon>Eukaryota</taxon>
        <taxon>Fungi</taxon>
        <taxon>Dikarya</taxon>
        <taxon>Basidiomycota</taxon>
        <taxon>Agaricomycotina</taxon>
        <taxon>Agaricomycetes</taxon>
        <taxon>Polyporales</taxon>
        <taxon>Phanerochaetaceae</taxon>
        <taxon>Phlebiopsis</taxon>
    </lineage>
</organism>
<proteinExistence type="predicted"/>
<gene>
    <name evidence="1" type="ORF">PHLGIDRAFT_471476</name>
</gene>
<protein>
    <submittedName>
        <fullName evidence="1">Uncharacterized protein</fullName>
    </submittedName>
</protein>
<dbReference type="STRING" id="745531.A0A0C3PJ29"/>
<dbReference type="HOGENOM" id="CLU_2097694_0_0_1"/>
<dbReference type="OrthoDB" id="3222020at2759"/>
<name>A0A0C3PJ29_PHLG1</name>
<dbReference type="AlphaFoldDB" id="A0A0C3PJ29"/>
<dbReference type="Proteomes" id="UP000053257">
    <property type="component" value="Unassembled WGS sequence"/>
</dbReference>
<evidence type="ECO:0000313" key="1">
    <source>
        <dbReference type="EMBL" id="KIP06083.1"/>
    </source>
</evidence>
<accession>A0A0C3PJ29</accession>
<dbReference type="EMBL" id="KN840526">
    <property type="protein sequence ID" value="KIP06083.1"/>
    <property type="molecule type" value="Genomic_DNA"/>
</dbReference>
<keyword evidence="2" id="KW-1185">Reference proteome</keyword>
<evidence type="ECO:0000313" key="2">
    <source>
        <dbReference type="Proteomes" id="UP000053257"/>
    </source>
</evidence>
<reference evidence="1 2" key="1">
    <citation type="journal article" date="2014" name="PLoS Genet.">
        <title>Analysis of the Phlebiopsis gigantea genome, transcriptome and secretome provides insight into its pioneer colonization strategies of wood.</title>
        <authorList>
            <person name="Hori C."/>
            <person name="Ishida T."/>
            <person name="Igarashi K."/>
            <person name="Samejima M."/>
            <person name="Suzuki H."/>
            <person name="Master E."/>
            <person name="Ferreira P."/>
            <person name="Ruiz-Duenas F.J."/>
            <person name="Held B."/>
            <person name="Canessa P."/>
            <person name="Larrondo L.F."/>
            <person name="Schmoll M."/>
            <person name="Druzhinina I.S."/>
            <person name="Kubicek C.P."/>
            <person name="Gaskell J.A."/>
            <person name="Kersten P."/>
            <person name="St John F."/>
            <person name="Glasner J."/>
            <person name="Sabat G."/>
            <person name="Splinter BonDurant S."/>
            <person name="Syed K."/>
            <person name="Yadav J."/>
            <person name="Mgbeahuruike A.C."/>
            <person name="Kovalchuk A."/>
            <person name="Asiegbu F.O."/>
            <person name="Lackner G."/>
            <person name="Hoffmeister D."/>
            <person name="Rencoret J."/>
            <person name="Gutierrez A."/>
            <person name="Sun H."/>
            <person name="Lindquist E."/>
            <person name="Barry K."/>
            <person name="Riley R."/>
            <person name="Grigoriev I.V."/>
            <person name="Henrissat B."/>
            <person name="Kues U."/>
            <person name="Berka R.M."/>
            <person name="Martinez A.T."/>
            <person name="Covert S.F."/>
            <person name="Blanchette R.A."/>
            <person name="Cullen D."/>
        </authorList>
    </citation>
    <scope>NUCLEOTIDE SEQUENCE [LARGE SCALE GENOMIC DNA]</scope>
    <source>
        <strain evidence="1 2">11061_1 CR5-6</strain>
    </source>
</reference>
<sequence length="116" mass="13076">MVAKMGGLDAVFKDEKKLEELAKALGEKLDASIKRSLRSDLDAALKENQQVFSTKLDLATRQIQDSVEESTKTLLSKLEKGPHELIDDPDIKAVWQEMNARTRKIPQAREGDRRIS</sequence>